<dbReference type="Proteomes" id="UP000011531">
    <property type="component" value="Unassembled WGS sequence"/>
</dbReference>
<evidence type="ECO:0000256" key="9">
    <source>
        <dbReference type="ARBA" id="ARBA00023136"/>
    </source>
</evidence>
<organism evidence="14 15">
    <name type="scientific">Natronococcus jeotgali DSM 18795</name>
    <dbReference type="NCBI Taxonomy" id="1227498"/>
    <lineage>
        <taxon>Archaea</taxon>
        <taxon>Methanobacteriati</taxon>
        <taxon>Methanobacteriota</taxon>
        <taxon>Stenosarchaea group</taxon>
        <taxon>Halobacteria</taxon>
        <taxon>Halobacteriales</taxon>
        <taxon>Natrialbaceae</taxon>
        <taxon>Natronococcus</taxon>
    </lineage>
</organism>
<feature type="domain" description="Peptidase M48" evidence="13">
    <location>
        <begin position="82"/>
        <end position="304"/>
    </location>
</feature>
<keyword evidence="8 10" id="KW-0482">Metalloprotease</keyword>
<sequence length="316" mass="34718">MSVSARRPRVLAVLLGSWLLALAGFGIVVGARVIEAFLSGTDLLAVTLLAIGIALLFGYLNYRIGTRRLLSRLETIPLSAVRAPSLQASVDRLTRRMNVDRPDVYVARLGQPNAFALGRRTLVVDRSLVRLLTAAELEGVLAHEFAHLERSDGLIRTLALSVLQTVTTLVLASLLPLVAVVTIGCWGLSLMVGRPVRGPDSVGSGLRRGLVRIALGLSVAPILALQADSRRREYAADRRAVAVLDDPFAFARALEKIQRANESHRGVFRWIFPSRERRRNRTPLERALDSHPPTDERVARVREAATTDERGGRRRV</sequence>
<reference evidence="14 15" key="1">
    <citation type="journal article" date="2014" name="PLoS Genet.">
        <title>Phylogenetically driven sequencing of extremely halophilic archaea reveals strategies for static and dynamic osmo-response.</title>
        <authorList>
            <person name="Becker E.A."/>
            <person name="Seitzer P.M."/>
            <person name="Tritt A."/>
            <person name="Larsen D."/>
            <person name="Krusor M."/>
            <person name="Yao A.I."/>
            <person name="Wu D."/>
            <person name="Madern D."/>
            <person name="Eisen J.A."/>
            <person name="Darling A.E."/>
            <person name="Facciotti M.T."/>
        </authorList>
    </citation>
    <scope>NUCLEOTIDE SEQUENCE [LARGE SCALE GENOMIC DNA]</scope>
    <source>
        <strain evidence="14 15">DSM 18795</strain>
    </source>
</reference>
<dbReference type="GO" id="GO:0006508">
    <property type="term" value="P:proteolysis"/>
    <property type="evidence" value="ECO:0007669"/>
    <property type="project" value="UniProtKB-KW"/>
</dbReference>
<accession>L9XF51</accession>
<keyword evidence="6 10" id="KW-0862">Zinc</keyword>
<name>L9XF51_9EURY</name>
<evidence type="ECO:0000256" key="3">
    <source>
        <dbReference type="ARBA" id="ARBA00022692"/>
    </source>
</evidence>
<comment type="caution">
    <text evidence="14">The sequence shown here is derived from an EMBL/GenBank/DDBJ whole genome shotgun (WGS) entry which is preliminary data.</text>
</comment>
<comment type="cofactor">
    <cofactor evidence="10">
        <name>Zn(2+)</name>
        <dbReference type="ChEBI" id="CHEBI:29105"/>
    </cofactor>
    <text evidence="10">Binds 1 zinc ion per subunit.</text>
</comment>
<comment type="similarity">
    <text evidence="10">Belongs to the peptidase M48 family.</text>
</comment>
<evidence type="ECO:0000259" key="13">
    <source>
        <dbReference type="Pfam" id="PF01435"/>
    </source>
</evidence>
<keyword evidence="9 12" id="KW-0472">Membrane</keyword>
<dbReference type="PANTHER" id="PTHR43221:SF2">
    <property type="entry name" value="PROTEASE HTPX HOMOLOG"/>
    <property type="match status" value="1"/>
</dbReference>
<evidence type="ECO:0000256" key="6">
    <source>
        <dbReference type="ARBA" id="ARBA00022833"/>
    </source>
</evidence>
<protein>
    <submittedName>
        <fullName evidence="14">Peptidase M48 Ste24p</fullName>
    </submittedName>
</protein>
<keyword evidence="15" id="KW-1185">Reference proteome</keyword>
<gene>
    <name evidence="14" type="ORF">C492_10540</name>
</gene>
<keyword evidence="7 12" id="KW-1133">Transmembrane helix</keyword>
<evidence type="ECO:0000256" key="8">
    <source>
        <dbReference type="ARBA" id="ARBA00023049"/>
    </source>
</evidence>
<evidence type="ECO:0000256" key="1">
    <source>
        <dbReference type="ARBA" id="ARBA00022475"/>
    </source>
</evidence>
<feature type="region of interest" description="Disordered" evidence="11">
    <location>
        <begin position="282"/>
        <end position="316"/>
    </location>
</feature>
<evidence type="ECO:0000256" key="10">
    <source>
        <dbReference type="RuleBase" id="RU003983"/>
    </source>
</evidence>
<dbReference type="PATRIC" id="fig|1227498.3.peg.2062"/>
<dbReference type="EMBL" id="AOIA01000094">
    <property type="protein sequence ID" value="ELY60001.1"/>
    <property type="molecule type" value="Genomic_DNA"/>
</dbReference>
<feature type="transmembrane region" description="Helical" evidence="12">
    <location>
        <begin position="40"/>
        <end position="62"/>
    </location>
</feature>
<evidence type="ECO:0000256" key="12">
    <source>
        <dbReference type="SAM" id="Phobius"/>
    </source>
</evidence>
<evidence type="ECO:0000256" key="5">
    <source>
        <dbReference type="ARBA" id="ARBA00022801"/>
    </source>
</evidence>
<keyword evidence="3 12" id="KW-0812">Transmembrane</keyword>
<evidence type="ECO:0000256" key="2">
    <source>
        <dbReference type="ARBA" id="ARBA00022670"/>
    </source>
</evidence>
<proteinExistence type="inferred from homology"/>
<keyword evidence="5 10" id="KW-0378">Hydrolase</keyword>
<dbReference type="Pfam" id="PF01435">
    <property type="entry name" value="Peptidase_M48"/>
    <property type="match status" value="1"/>
</dbReference>
<keyword evidence="2 10" id="KW-0645">Protease</keyword>
<dbReference type="RefSeq" id="WP_008423102.1">
    <property type="nucleotide sequence ID" value="NZ_AOIA01000094.1"/>
</dbReference>
<dbReference type="PANTHER" id="PTHR43221">
    <property type="entry name" value="PROTEASE HTPX"/>
    <property type="match status" value="1"/>
</dbReference>
<evidence type="ECO:0000313" key="14">
    <source>
        <dbReference type="EMBL" id="ELY60001.1"/>
    </source>
</evidence>
<evidence type="ECO:0000256" key="4">
    <source>
        <dbReference type="ARBA" id="ARBA00022723"/>
    </source>
</evidence>
<dbReference type="GO" id="GO:0046872">
    <property type="term" value="F:metal ion binding"/>
    <property type="evidence" value="ECO:0007669"/>
    <property type="project" value="UniProtKB-KW"/>
</dbReference>
<dbReference type="GO" id="GO:0004222">
    <property type="term" value="F:metalloendopeptidase activity"/>
    <property type="evidence" value="ECO:0007669"/>
    <property type="project" value="InterPro"/>
</dbReference>
<feature type="transmembrane region" description="Helical" evidence="12">
    <location>
        <begin position="209"/>
        <end position="225"/>
    </location>
</feature>
<dbReference type="InterPro" id="IPR050083">
    <property type="entry name" value="HtpX_protease"/>
</dbReference>
<feature type="transmembrane region" description="Helical" evidence="12">
    <location>
        <begin position="166"/>
        <end position="189"/>
    </location>
</feature>
<keyword evidence="4" id="KW-0479">Metal-binding</keyword>
<evidence type="ECO:0000313" key="15">
    <source>
        <dbReference type="Proteomes" id="UP000011531"/>
    </source>
</evidence>
<dbReference type="AlphaFoldDB" id="L9XF51"/>
<keyword evidence="1" id="KW-1003">Cell membrane</keyword>
<dbReference type="InterPro" id="IPR001915">
    <property type="entry name" value="Peptidase_M48"/>
</dbReference>
<evidence type="ECO:0000256" key="7">
    <source>
        <dbReference type="ARBA" id="ARBA00022989"/>
    </source>
</evidence>
<dbReference type="STRING" id="1227498.C492_10540"/>
<dbReference type="OrthoDB" id="186977at2157"/>
<evidence type="ECO:0000256" key="11">
    <source>
        <dbReference type="SAM" id="MobiDB-lite"/>
    </source>
</evidence>
<dbReference type="Gene3D" id="3.30.2010.10">
    <property type="entry name" value="Metalloproteases ('zincins'), catalytic domain"/>
    <property type="match status" value="1"/>
</dbReference>